<keyword evidence="7" id="KW-1185">Reference proteome</keyword>
<dbReference type="Proteomes" id="UP001241758">
    <property type="component" value="Unassembled WGS sequence"/>
</dbReference>
<protein>
    <submittedName>
        <fullName evidence="6">UbiA family prenyltransferase</fullName>
    </submittedName>
</protein>
<feature type="transmembrane region" description="Helical" evidence="5">
    <location>
        <begin position="105"/>
        <end position="123"/>
    </location>
</feature>
<accession>A0ABT6WVU8</accession>
<keyword evidence="3 5" id="KW-1133">Transmembrane helix</keyword>
<feature type="transmembrane region" description="Helical" evidence="5">
    <location>
        <begin position="252"/>
        <end position="270"/>
    </location>
</feature>
<evidence type="ECO:0000313" key="7">
    <source>
        <dbReference type="Proteomes" id="UP001241758"/>
    </source>
</evidence>
<evidence type="ECO:0000256" key="3">
    <source>
        <dbReference type="ARBA" id="ARBA00022989"/>
    </source>
</evidence>
<dbReference type="InterPro" id="IPR000537">
    <property type="entry name" value="UbiA_prenyltransferase"/>
</dbReference>
<evidence type="ECO:0000256" key="4">
    <source>
        <dbReference type="ARBA" id="ARBA00023136"/>
    </source>
</evidence>
<comment type="caution">
    <text evidence="6">The sequence shown here is derived from an EMBL/GenBank/DDBJ whole genome shotgun (WGS) entry which is preliminary data.</text>
</comment>
<feature type="transmembrane region" description="Helical" evidence="5">
    <location>
        <begin position="130"/>
        <end position="151"/>
    </location>
</feature>
<name>A0ABT6WVU8_9ACTN</name>
<evidence type="ECO:0000256" key="2">
    <source>
        <dbReference type="ARBA" id="ARBA00022692"/>
    </source>
</evidence>
<organism evidence="6 7">
    <name type="scientific">Actinoplanes sandaracinus</name>
    <dbReference type="NCBI Taxonomy" id="3045177"/>
    <lineage>
        <taxon>Bacteria</taxon>
        <taxon>Bacillati</taxon>
        <taxon>Actinomycetota</taxon>
        <taxon>Actinomycetes</taxon>
        <taxon>Micromonosporales</taxon>
        <taxon>Micromonosporaceae</taxon>
        <taxon>Actinoplanes</taxon>
    </lineage>
</organism>
<dbReference type="RefSeq" id="WP_282765064.1">
    <property type="nucleotide sequence ID" value="NZ_JASCTH010000028.1"/>
</dbReference>
<evidence type="ECO:0000256" key="5">
    <source>
        <dbReference type="SAM" id="Phobius"/>
    </source>
</evidence>
<keyword evidence="2 5" id="KW-0812">Transmembrane</keyword>
<feature type="transmembrane region" description="Helical" evidence="5">
    <location>
        <begin position="223"/>
        <end position="243"/>
    </location>
</feature>
<proteinExistence type="predicted"/>
<gene>
    <name evidence="6" type="ORF">QLQ12_34915</name>
</gene>
<evidence type="ECO:0000313" key="6">
    <source>
        <dbReference type="EMBL" id="MDI6103819.1"/>
    </source>
</evidence>
<dbReference type="Gene3D" id="1.10.357.140">
    <property type="entry name" value="UbiA prenyltransferase"/>
    <property type="match status" value="1"/>
</dbReference>
<feature type="transmembrane region" description="Helical" evidence="5">
    <location>
        <begin position="200"/>
        <end position="217"/>
    </location>
</feature>
<feature type="transmembrane region" description="Helical" evidence="5">
    <location>
        <begin position="157"/>
        <end position="179"/>
    </location>
</feature>
<dbReference type="InterPro" id="IPR044878">
    <property type="entry name" value="UbiA_sf"/>
</dbReference>
<comment type="subcellular location">
    <subcellularLocation>
        <location evidence="1">Membrane</location>
        <topology evidence="1">Multi-pass membrane protein</topology>
    </subcellularLocation>
</comment>
<evidence type="ECO:0000256" key="1">
    <source>
        <dbReference type="ARBA" id="ARBA00004141"/>
    </source>
</evidence>
<dbReference type="EMBL" id="JASCTH010000028">
    <property type="protein sequence ID" value="MDI6103819.1"/>
    <property type="molecule type" value="Genomic_DNA"/>
</dbReference>
<dbReference type="Pfam" id="PF01040">
    <property type="entry name" value="UbiA"/>
    <property type="match status" value="1"/>
</dbReference>
<reference evidence="6 7" key="1">
    <citation type="submission" date="2023-05" db="EMBL/GenBank/DDBJ databases">
        <title>Actinoplanes sp. NEAU-A12 genome sequencing.</title>
        <authorList>
            <person name="Wang Z.-S."/>
        </authorList>
    </citation>
    <scope>NUCLEOTIDE SEQUENCE [LARGE SCALE GENOMIC DNA]</scope>
    <source>
        <strain evidence="6 7">NEAU-A12</strain>
    </source>
</reference>
<keyword evidence="4 5" id="KW-0472">Membrane</keyword>
<sequence>MSRALALLRSAHPEPGGAVTLAITLLAAGAGHRGWRLAVAAVTVAATQLAVGWVNDWLDAERDRRSGRRDKPVAAGAVSRRAVGIAGLLAALAVPLLAWPLGAPATAAISVATGSALLYDWPLKNTAFSVLPYLISFGLLPAFVVFALPGHPFPPPWLVAAGALLGGGAHFANVLPDLADDAATGVRGLPHRIGAEGSQLAAAALLLGATLTLVLGPPGPPSWPGLAAGAAAVVVLPLGWYAARRAEGRPVALFRAVIVVALIDVLLLVLSGRVT</sequence>